<dbReference type="GO" id="GO:0061630">
    <property type="term" value="F:ubiquitin protein ligase activity"/>
    <property type="evidence" value="ECO:0007669"/>
    <property type="project" value="TreeGrafter"/>
</dbReference>
<evidence type="ECO:0000256" key="4">
    <source>
        <dbReference type="PROSITE-ProRule" id="PRU00175"/>
    </source>
</evidence>
<reference evidence="7" key="1">
    <citation type="submission" date="2022-10" db="EMBL/GenBank/DDBJ databases">
        <title>Tapping the CABI collections for fungal endophytes: first genome assemblies for Collariella, Neodidymelliopsis, Ascochyta clinopodiicola, Didymella pomorum, Didymosphaeria variabile, Neocosmospora piperis and Neocucurbitaria cava.</title>
        <authorList>
            <person name="Hill R."/>
        </authorList>
    </citation>
    <scope>NUCLEOTIDE SEQUENCE</scope>
    <source>
        <strain evidence="7">IMI 356815</strain>
    </source>
</reference>
<dbReference type="SUPFAM" id="SSF57850">
    <property type="entry name" value="RING/U-box"/>
    <property type="match status" value="1"/>
</dbReference>
<dbReference type="SMART" id="SM00184">
    <property type="entry name" value="RING"/>
    <property type="match status" value="1"/>
</dbReference>
<dbReference type="Pfam" id="PF13639">
    <property type="entry name" value="zf-RING_2"/>
    <property type="match status" value="1"/>
</dbReference>
<dbReference type="PANTHER" id="PTHR22763">
    <property type="entry name" value="RING ZINC FINGER PROTEIN"/>
    <property type="match status" value="1"/>
</dbReference>
<evidence type="ECO:0000259" key="6">
    <source>
        <dbReference type="PROSITE" id="PS50089"/>
    </source>
</evidence>
<evidence type="ECO:0000313" key="7">
    <source>
        <dbReference type="EMBL" id="KAJ4351288.1"/>
    </source>
</evidence>
<keyword evidence="2 4" id="KW-0863">Zinc-finger</keyword>
<dbReference type="AlphaFoldDB" id="A0A9W8XJH9"/>
<feature type="compositionally biased region" description="Low complexity" evidence="5">
    <location>
        <begin position="112"/>
        <end position="122"/>
    </location>
</feature>
<dbReference type="GO" id="GO:0043161">
    <property type="term" value="P:proteasome-mediated ubiquitin-dependent protein catabolic process"/>
    <property type="evidence" value="ECO:0007669"/>
    <property type="project" value="TreeGrafter"/>
</dbReference>
<feature type="region of interest" description="Disordered" evidence="5">
    <location>
        <begin position="17"/>
        <end position="41"/>
    </location>
</feature>
<dbReference type="CDD" id="cd16448">
    <property type="entry name" value="RING-H2"/>
    <property type="match status" value="1"/>
</dbReference>
<dbReference type="InterPro" id="IPR013083">
    <property type="entry name" value="Znf_RING/FYVE/PHD"/>
</dbReference>
<evidence type="ECO:0000256" key="3">
    <source>
        <dbReference type="ARBA" id="ARBA00022833"/>
    </source>
</evidence>
<dbReference type="Proteomes" id="UP001140513">
    <property type="component" value="Unassembled WGS sequence"/>
</dbReference>
<dbReference type="InterPro" id="IPR001841">
    <property type="entry name" value="Znf_RING"/>
</dbReference>
<dbReference type="GO" id="GO:0012505">
    <property type="term" value="C:endomembrane system"/>
    <property type="evidence" value="ECO:0007669"/>
    <property type="project" value="TreeGrafter"/>
</dbReference>
<evidence type="ECO:0000256" key="2">
    <source>
        <dbReference type="ARBA" id="ARBA00022771"/>
    </source>
</evidence>
<evidence type="ECO:0000256" key="5">
    <source>
        <dbReference type="SAM" id="MobiDB-lite"/>
    </source>
</evidence>
<feature type="compositionally biased region" description="Polar residues" evidence="5">
    <location>
        <begin position="97"/>
        <end position="111"/>
    </location>
</feature>
<accession>A0A9W8XJH9</accession>
<dbReference type="GeneID" id="80910157"/>
<dbReference type="EMBL" id="JAPEUX010000005">
    <property type="protein sequence ID" value="KAJ4351288.1"/>
    <property type="molecule type" value="Genomic_DNA"/>
</dbReference>
<protein>
    <recommendedName>
        <fullName evidence="6">RING-type domain-containing protein</fullName>
    </recommendedName>
</protein>
<keyword evidence="8" id="KW-1185">Reference proteome</keyword>
<feature type="domain" description="RING-type" evidence="6">
    <location>
        <begin position="182"/>
        <end position="227"/>
    </location>
</feature>
<dbReference type="OrthoDB" id="3800709at2759"/>
<sequence>MEDTPVLVSPALIKLESMSSSQNTDNMDLSNPSAENTSHEHRNAAQLLTGNSEIAFGETSMSEVSGVEEIRDSPEHGSAMEAPLATAFAPRLRSSPPRAQNIHTDTPPNGISSAAPASSAAEPSQLVDRRIIVAAQDFVDRALGEENARTLPSREQFLNPESANGLLLLSDPRTDVRPQDVCSICLEKIEDLSGAVVIIACGHIYHRHCLYTWFENPARFGTCPMDRRRLFVMPRRDNRRGRLVDGSHLHGPDGLLVLGRRREEIQGRLNPDDALRIAAASLARMHGPREARQFIAEVDRRRRQSNVSRRLVIEPRLRADPDFRRAEQDRSDRLEAVLHARAAELYRGQSNHRIDELGRRVDRHSGTEQTAGVASELLFQDETVRVRLPRPSAYRTSHEPEGP</sequence>
<name>A0A9W8XJH9_9PLEO</name>
<dbReference type="PANTHER" id="PTHR22763:SF162">
    <property type="entry name" value="TRANSMEMBRANE E3 UBIQUITIN-PROTEIN LIGASE 1"/>
    <property type="match status" value="1"/>
</dbReference>
<gene>
    <name evidence="7" type="ORF">N0V89_006627</name>
</gene>
<keyword evidence="1" id="KW-0479">Metal-binding</keyword>
<dbReference type="RefSeq" id="XP_056069644.1">
    <property type="nucleotide sequence ID" value="XM_056215397.1"/>
</dbReference>
<comment type="caution">
    <text evidence="7">The sequence shown here is derived from an EMBL/GenBank/DDBJ whole genome shotgun (WGS) entry which is preliminary data.</text>
</comment>
<keyword evidence="3" id="KW-0862">Zinc</keyword>
<dbReference type="GO" id="GO:0008270">
    <property type="term" value="F:zinc ion binding"/>
    <property type="evidence" value="ECO:0007669"/>
    <property type="project" value="UniProtKB-KW"/>
</dbReference>
<feature type="region of interest" description="Disordered" evidence="5">
    <location>
        <begin position="94"/>
        <end position="122"/>
    </location>
</feature>
<evidence type="ECO:0000256" key="1">
    <source>
        <dbReference type="ARBA" id="ARBA00022723"/>
    </source>
</evidence>
<organism evidence="7 8">
    <name type="scientific">Didymosphaeria variabile</name>
    <dbReference type="NCBI Taxonomy" id="1932322"/>
    <lineage>
        <taxon>Eukaryota</taxon>
        <taxon>Fungi</taxon>
        <taxon>Dikarya</taxon>
        <taxon>Ascomycota</taxon>
        <taxon>Pezizomycotina</taxon>
        <taxon>Dothideomycetes</taxon>
        <taxon>Pleosporomycetidae</taxon>
        <taxon>Pleosporales</taxon>
        <taxon>Massarineae</taxon>
        <taxon>Didymosphaeriaceae</taxon>
        <taxon>Didymosphaeria</taxon>
    </lineage>
</organism>
<dbReference type="Gene3D" id="3.30.40.10">
    <property type="entry name" value="Zinc/RING finger domain, C3HC4 (zinc finger)"/>
    <property type="match status" value="1"/>
</dbReference>
<feature type="compositionally biased region" description="Polar residues" evidence="5">
    <location>
        <begin position="17"/>
        <end position="36"/>
    </location>
</feature>
<proteinExistence type="predicted"/>
<dbReference type="PROSITE" id="PS50089">
    <property type="entry name" value="ZF_RING_2"/>
    <property type="match status" value="1"/>
</dbReference>
<evidence type="ECO:0000313" key="8">
    <source>
        <dbReference type="Proteomes" id="UP001140513"/>
    </source>
</evidence>
<dbReference type="InterPro" id="IPR050731">
    <property type="entry name" value="HRD1_E3_ubiq-ligases"/>
</dbReference>